<keyword evidence="4" id="KW-0732">Signal</keyword>
<keyword evidence="5" id="KW-1133">Transmembrane helix</keyword>
<dbReference type="InterPro" id="IPR004240">
    <property type="entry name" value="EMP70"/>
</dbReference>
<name>A0A4P9WCL2_9FUNG</name>
<sequence length="171" mass="19233">YYLPGVGPRDYEVNDRVELTVNALSSPDSLLPYDFYNSQFDFCIPEGGPKPRGESLGSVLFGDRLYGSAFELSVGVNSTCNVLCKRTVSKYNAKFINKRIKESYTMNWFVDGLPVAQAAIDRKTKQAFFNIGFALGIVENNKPPALHNHYDIQIQYHTNDDVHFRVVGVLV</sequence>
<evidence type="ECO:0000256" key="6">
    <source>
        <dbReference type="ARBA" id="ARBA00023136"/>
    </source>
</evidence>
<feature type="non-terminal residue" evidence="8">
    <location>
        <position position="1"/>
    </location>
</feature>
<dbReference type="PANTHER" id="PTHR10766">
    <property type="entry name" value="TRANSMEMBRANE 9 SUPERFAMILY PROTEIN"/>
    <property type="match status" value="1"/>
</dbReference>
<evidence type="ECO:0000313" key="8">
    <source>
        <dbReference type="EMBL" id="RKO90401.1"/>
    </source>
</evidence>
<dbReference type="AlphaFoldDB" id="A0A4P9WCL2"/>
<evidence type="ECO:0000256" key="3">
    <source>
        <dbReference type="ARBA" id="ARBA00022692"/>
    </source>
</evidence>
<dbReference type="GO" id="GO:0005737">
    <property type="term" value="C:cytoplasm"/>
    <property type="evidence" value="ECO:0007669"/>
    <property type="project" value="UniProtKB-ARBA"/>
</dbReference>
<gene>
    <name evidence="8" type="ORF">BDK51DRAFT_3425</name>
</gene>
<evidence type="ECO:0000313" key="9">
    <source>
        <dbReference type="Proteomes" id="UP000269721"/>
    </source>
</evidence>
<dbReference type="EMBL" id="KZ995577">
    <property type="protein sequence ID" value="RKO90401.1"/>
    <property type="molecule type" value="Genomic_DNA"/>
</dbReference>
<reference evidence="9" key="1">
    <citation type="journal article" date="2018" name="Nat. Microbiol.">
        <title>Leveraging single-cell genomics to expand the fungal tree of life.</title>
        <authorList>
            <person name="Ahrendt S.R."/>
            <person name="Quandt C.A."/>
            <person name="Ciobanu D."/>
            <person name="Clum A."/>
            <person name="Salamov A."/>
            <person name="Andreopoulos B."/>
            <person name="Cheng J.F."/>
            <person name="Woyke T."/>
            <person name="Pelin A."/>
            <person name="Henrissat B."/>
            <person name="Reynolds N.K."/>
            <person name="Benny G.L."/>
            <person name="Smith M.E."/>
            <person name="James T.Y."/>
            <person name="Grigoriev I.V."/>
        </authorList>
    </citation>
    <scope>NUCLEOTIDE SEQUENCE [LARGE SCALE GENOMIC DNA]</scope>
</reference>
<dbReference type="Proteomes" id="UP000269721">
    <property type="component" value="Unassembled WGS sequence"/>
</dbReference>
<evidence type="ECO:0000256" key="7">
    <source>
        <dbReference type="RuleBase" id="RU363079"/>
    </source>
</evidence>
<protein>
    <recommendedName>
        <fullName evidence="7">Transmembrane 9 superfamily member</fullName>
    </recommendedName>
</protein>
<evidence type="ECO:0000256" key="4">
    <source>
        <dbReference type="ARBA" id="ARBA00022729"/>
    </source>
</evidence>
<keyword evidence="9" id="KW-1185">Reference proteome</keyword>
<evidence type="ECO:0000256" key="1">
    <source>
        <dbReference type="ARBA" id="ARBA00004141"/>
    </source>
</evidence>
<feature type="non-terminal residue" evidence="8">
    <location>
        <position position="171"/>
    </location>
</feature>
<comment type="subcellular location">
    <subcellularLocation>
        <location evidence="1">Membrane</location>
        <topology evidence="1">Multi-pass membrane protein</topology>
    </subcellularLocation>
</comment>
<dbReference type="OrthoDB" id="1666796at2759"/>
<organism evidence="8 9">
    <name type="scientific">Blyttiomyces helicus</name>
    <dbReference type="NCBI Taxonomy" id="388810"/>
    <lineage>
        <taxon>Eukaryota</taxon>
        <taxon>Fungi</taxon>
        <taxon>Fungi incertae sedis</taxon>
        <taxon>Chytridiomycota</taxon>
        <taxon>Chytridiomycota incertae sedis</taxon>
        <taxon>Chytridiomycetes</taxon>
        <taxon>Chytridiomycetes incertae sedis</taxon>
        <taxon>Blyttiomyces</taxon>
    </lineage>
</organism>
<accession>A0A4P9WCL2</accession>
<evidence type="ECO:0000256" key="2">
    <source>
        <dbReference type="ARBA" id="ARBA00005227"/>
    </source>
</evidence>
<proteinExistence type="inferred from homology"/>
<keyword evidence="3" id="KW-0812">Transmembrane</keyword>
<dbReference type="GO" id="GO:0007034">
    <property type="term" value="P:vacuolar transport"/>
    <property type="evidence" value="ECO:0007669"/>
    <property type="project" value="TreeGrafter"/>
</dbReference>
<comment type="similarity">
    <text evidence="2 7">Belongs to the nonaspanin (TM9SF) (TC 9.A.2) family.</text>
</comment>
<keyword evidence="6" id="KW-0472">Membrane</keyword>
<evidence type="ECO:0000256" key="5">
    <source>
        <dbReference type="ARBA" id="ARBA00022989"/>
    </source>
</evidence>
<dbReference type="Pfam" id="PF02990">
    <property type="entry name" value="EMP70"/>
    <property type="match status" value="1"/>
</dbReference>
<dbReference type="PANTHER" id="PTHR10766:SF111">
    <property type="entry name" value="TRANSMEMBRANE 9 SUPERFAMILY MEMBER 2"/>
    <property type="match status" value="1"/>
</dbReference>
<dbReference type="GO" id="GO:0016020">
    <property type="term" value="C:membrane"/>
    <property type="evidence" value="ECO:0007669"/>
    <property type="project" value="UniProtKB-SubCell"/>
</dbReference>
<dbReference type="GO" id="GO:0072657">
    <property type="term" value="P:protein localization to membrane"/>
    <property type="evidence" value="ECO:0007669"/>
    <property type="project" value="TreeGrafter"/>
</dbReference>